<keyword evidence="2" id="KW-1185">Reference proteome</keyword>
<reference evidence="1 2" key="1">
    <citation type="journal article" date="2020" name="Cell">
        <title>Large-Scale Comparative Analyses of Tick Genomes Elucidate Their Genetic Diversity and Vector Capacities.</title>
        <authorList>
            <consortium name="Tick Genome and Microbiome Consortium (TIGMIC)"/>
            <person name="Jia N."/>
            <person name="Wang J."/>
            <person name="Shi W."/>
            <person name="Du L."/>
            <person name="Sun Y."/>
            <person name="Zhan W."/>
            <person name="Jiang J.F."/>
            <person name="Wang Q."/>
            <person name="Zhang B."/>
            <person name="Ji P."/>
            <person name="Bell-Sakyi L."/>
            <person name="Cui X.M."/>
            <person name="Yuan T.T."/>
            <person name="Jiang B.G."/>
            <person name="Yang W.F."/>
            <person name="Lam T.T."/>
            <person name="Chang Q.C."/>
            <person name="Ding S.J."/>
            <person name="Wang X.J."/>
            <person name="Zhu J.G."/>
            <person name="Ruan X.D."/>
            <person name="Zhao L."/>
            <person name="Wei J.T."/>
            <person name="Ye R.Z."/>
            <person name="Que T.C."/>
            <person name="Du C.H."/>
            <person name="Zhou Y.H."/>
            <person name="Cheng J.X."/>
            <person name="Dai P.F."/>
            <person name="Guo W.B."/>
            <person name="Han X.H."/>
            <person name="Huang E.J."/>
            <person name="Li L.F."/>
            <person name="Wei W."/>
            <person name="Gao Y.C."/>
            <person name="Liu J.Z."/>
            <person name="Shao H.Z."/>
            <person name="Wang X."/>
            <person name="Wang C.C."/>
            <person name="Yang T.C."/>
            <person name="Huo Q.B."/>
            <person name="Li W."/>
            <person name="Chen H.Y."/>
            <person name="Chen S.E."/>
            <person name="Zhou L.G."/>
            <person name="Ni X.B."/>
            <person name="Tian J.H."/>
            <person name="Sheng Y."/>
            <person name="Liu T."/>
            <person name="Pan Y.S."/>
            <person name="Xia L.Y."/>
            <person name="Li J."/>
            <person name="Zhao F."/>
            <person name="Cao W.C."/>
        </authorList>
    </citation>
    <scope>NUCLEOTIDE SEQUENCE [LARGE SCALE GENOMIC DNA]</scope>
    <source>
        <strain evidence="1">Iper-2018</strain>
    </source>
</reference>
<dbReference type="EMBL" id="JABSTQ010010735">
    <property type="protein sequence ID" value="KAG0418499.1"/>
    <property type="molecule type" value="Genomic_DNA"/>
</dbReference>
<dbReference type="Proteomes" id="UP000805193">
    <property type="component" value="Unassembled WGS sequence"/>
</dbReference>
<protein>
    <submittedName>
        <fullName evidence="1">Uncharacterized protein</fullName>
    </submittedName>
</protein>
<evidence type="ECO:0000313" key="2">
    <source>
        <dbReference type="Proteomes" id="UP000805193"/>
    </source>
</evidence>
<sequence length="339" mass="36818">MRIMSESRHSWPATAITRGPPRRYLGTLGGRVGLACSRNLGPDGGWLTPAQPRELCERGPQSLAAVAAGARLALSHCQRLFRHEPWNCSLHSFGDTITRGSPETAFVYALHSAGVAHSVARACAAGRLRECSCGPGTTTSSSAGPSGVSQQDAWRWGGCSDDVRAGLRVSRQLGRAAERQQQRGQRAEPLRRAANLHNLKAGRLALSGKVRLRCRCHGVSGSCGLRSCWRSLGPLAVVGRVLRDKYRRSVPLLQRGSRANGPRPRASDLVHVRPSADVCRPGPEGVPVSRGRPCREPRTCDRLCCGRGFETRTVRALATLPVPLPLVLLRYLRRLRDAF</sequence>
<gene>
    <name evidence="1" type="ORF">HPB47_004847</name>
</gene>
<comment type="caution">
    <text evidence="1">The sequence shown here is derived from an EMBL/GenBank/DDBJ whole genome shotgun (WGS) entry which is preliminary data.</text>
</comment>
<organism evidence="1 2">
    <name type="scientific">Ixodes persulcatus</name>
    <name type="common">Taiga tick</name>
    <dbReference type="NCBI Taxonomy" id="34615"/>
    <lineage>
        <taxon>Eukaryota</taxon>
        <taxon>Metazoa</taxon>
        <taxon>Ecdysozoa</taxon>
        <taxon>Arthropoda</taxon>
        <taxon>Chelicerata</taxon>
        <taxon>Arachnida</taxon>
        <taxon>Acari</taxon>
        <taxon>Parasitiformes</taxon>
        <taxon>Ixodida</taxon>
        <taxon>Ixodoidea</taxon>
        <taxon>Ixodidae</taxon>
        <taxon>Ixodinae</taxon>
        <taxon>Ixodes</taxon>
    </lineage>
</organism>
<name>A0AC60PG28_IXOPE</name>
<accession>A0AC60PG28</accession>
<proteinExistence type="predicted"/>
<evidence type="ECO:0000313" key="1">
    <source>
        <dbReference type="EMBL" id="KAG0418499.1"/>
    </source>
</evidence>